<comment type="caution">
    <text evidence="1">The sequence shown here is derived from an EMBL/GenBank/DDBJ whole genome shotgun (WGS) entry which is preliminary data.</text>
</comment>
<reference evidence="2" key="1">
    <citation type="journal article" date="2023" name="Front. Plant Sci.">
        <title>Chromosomal-level genome assembly of Melastoma candidum provides insights into trichome evolution.</title>
        <authorList>
            <person name="Zhong Y."/>
            <person name="Wu W."/>
            <person name="Sun C."/>
            <person name="Zou P."/>
            <person name="Liu Y."/>
            <person name="Dai S."/>
            <person name="Zhou R."/>
        </authorList>
    </citation>
    <scope>NUCLEOTIDE SEQUENCE [LARGE SCALE GENOMIC DNA]</scope>
</reference>
<accession>A0ACB9N5W4</accession>
<sequence>MNVTLGFNLVSLAKGNYDLLLALLVAVGFYLYFTFKLKETRQDSQQDRIPGNLGLPFIGETFSFLSATNSTRGCYDFVTPRRLWYGKWFRTRLFGKIHVFIPTTDGAKQVLSSDFVQFNKGYVKSMADVAGKNSLFSVPVERHNKIRRLLSDQFSMSSLSKYVIKIDAMLSERMKEVERSGKSFRLLDFCMTATFDAICNVLMSITDYTTLREIERDCTDVSNATLTLPVMIPGTKYYKGMKARQRLVERFIKIIADRRKGNQNRREDFLQAMLDRDSFPPEEKLDDGEIMDNLLTMMFSGQNTTASAMMWSVKYLDDNSAAQERLREEQLEINRKKPEGEALALEDINQMTYGLKVIKETLRMCNIVLWLPRKALKDCTIDGHKIKQGWHVNIDATYIHYDPDIYKDPLRFNPSRFDEMQKPFSFLPFGYGPRTCLGINMAKVTMLVFLHRLTSGYRWTVDDQDPSLEKKGFIPRLRSGCPITLQSL</sequence>
<organism evidence="1 2">
    <name type="scientific">Melastoma candidum</name>
    <dbReference type="NCBI Taxonomy" id="119954"/>
    <lineage>
        <taxon>Eukaryota</taxon>
        <taxon>Viridiplantae</taxon>
        <taxon>Streptophyta</taxon>
        <taxon>Embryophyta</taxon>
        <taxon>Tracheophyta</taxon>
        <taxon>Spermatophyta</taxon>
        <taxon>Magnoliopsida</taxon>
        <taxon>eudicotyledons</taxon>
        <taxon>Gunneridae</taxon>
        <taxon>Pentapetalae</taxon>
        <taxon>rosids</taxon>
        <taxon>malvids</taxon>
        <taxon>Myrtales</taxon>
        <taxon>Melastomataceae</taxon>
        <taxon>Melastomatoideae</taxon>
        <taxon>Melastomateae</taxon>
        <taxon>Melastoma</taxon>
    </lineage>
</organism>
<evidence type="ECO:0000313" key="1">
    <source>
        <dbReference type="EMBL" id="KAI4331413.1"/>
    </source>
</evidence>
<dbReference type="EMBL" id="CM042887">
    <property type="protein sequence ID" value="KAI4331413.1"/>
    <property type="molecule type" value="Genomic_DNA"/>
</dbReference>
<keyword evidence="2" id="KW-1185">Reference proteome</keyword>
<protein>
    <submittedName>
        <fullName evidence="1">Uncharacterized protein</fullName>
    </submittedName>
</protein>
<dbReference type="Proteomes" id="UP001057402">
    <property type="component" value="Chromosome 8"/>
</dbReference>
<proteinExistence type="predicted"/>
<name>A0ACB9N5W4_9MYRT</name>
<evidence type="ECO:0000313" key="2">
    <source>
        <dbReference type="Proteomes" id="UP001057402"/>
    </source>
</evidence>
<gene>
    <name evidence="1" type="ORF">MLD38_029603</name>
</gene>